<dbReference type="RefSeq" id="WP_344865647.1">
    <property type="nucleotide sequence ID" value="NZ_BAAAZN010000014.1"/>
</dbReference>
<dbReference type="Pfam" id="PF01882">
    <property type="entry name" value="DUF58"/>
    <property type="match status" value="1"/>
</dbReference>
<sequence length="412" mass="44547">MSTVAVRWQPTRLALALATCAGITVLAGAILGKIELLGFAAPLLGALAGGRQRQRPAGSLTVETRLQHPRCLEYDEVPLTVDAGANGPVDEISVSLPSPHVETSTRDGRTFMLRPGRWGRWSLQPRVAAYAHSGLAETTLTAERTELRVYPAAGTLAAMPRPADLPDRAGVHIGRRRGSGIEFAAVRPYQPGDLLRRINWTASARRGQLHVTDRLAEQAAEIVAVVDSFSDVPQPGGSTLDLGVHGATSVVQTALDRGDRAGVVALGGILRWVGPDVGERQFYRVADTLLEVRLDDAVVEPDLGRIPRPALPPRAAVVMFSPLLDRRALASVRDLRQRGCALVVVDTLRTAPPTGRDSRIDRIALRLWRLERRRVEANLTDLGIPVVRWPVGHLLDEVLGPLARRPLPGRTG</sequence>
<dbReference type="InterPro" id="IPR002881">
    <property type="entry name" value="DUF58"/>
</dbReference>
<evidence type="ECO:0000313" key="3">
    <source>
        <dbReference type="Proteomes" id="UP001500689"/>
    </source>
</evidence>
<dbReference type="EMBL" id="BAAAZN010000014">
    <property type="protein sequence ID" value="GAA3567339.1"/>
    <property type="molecule type" value="Genomic_DNA"/>
</dbReference>
<dbReference type="PANTHER" id="PTHR33608">
    <property type="entry name" value="BLL2464 PROTEIN"/>
    <property type="match status" value="1"/>
</dbReference>
<feature type="domain" description="DUF58" evidence="1">
    <location>
        <begin position="186"/>
        <end position="339"/>
    </location>
</feature>
<evidence type="ECO:0000313" key="2">
    <source>
        <dbReference type="EMBL" id="GAA3567339.1"/>
    </source>
</evidence>
<accession>A0ABP6XIE6</accession>
<reference evidence="3" key="1">
    <citation type="journal article" date="2019" name="Int. J. Syst. Evol. Microbiol.">
        <title>The Global Catalogue of Microorganisms (GCM) 10K type strain sequencing project: providing services to taxonomists for standard genome sequencing and annotation.</title>
        <authorList>
            <consortium name="The Broad Institute Genomics Platform"/>
            <consortium name="The Broad Institute Genome Sequencing Center for Infectious Disease"/>
            <person name="Wu L."/>
            <person name="Ma J."/>
        </authorList>
    </citation>
    <scope>NUCLEOTIDE SEQUENCE [LARGE SCALE GENOMIC DNA]</scope>
    <source>
        <strain evidence="3">JCM 16898</strain>
    </source>
</reference>
<dbReference type="PANTHER" id="PTHR33608:SF14">
    <property type="entry name" value="POSSIBLE CONSERVED SECRETED PROTEIN"/>
    <property type="match status" value="1"/>
</dbReference>
<gene>
    <name evidence="2" type="ORF">GCM10022222_59130</name>
</gene>
<dbReference type="Proteomes" id="UP001500689">
    <property type="component" value="Unassembled WGS sequence"/>
</dbReference>
<evidence type="ECO:0000259" key="1">
    <source>
        <dbReference type="Pfam" id="PF01882"/>
    </source>
</evidence>
<organism evidence="2 3">
    <name type="scientific">Amycolatopsis ultiminotia</name>
    <dbReference type="NCBI Taxonomy" id="543629"/>
    <lineage>
        <taxon>Bacteria</taxon>
        <taxon>Bacillati</taxon>
        <taxon>Actinomycetota</taxon>
        <taxon>Actinomycetes</taxon>
        <taxon>Pseudonocardiales</taxon>
        <taxon>Pseudonocardiaceae</taxon>
        <taxon>Amycolatopsis</taxon>
    </lineage>
</organism>
<comment type="caution">
    <text evidence="2">The sequence shown here is derived from an EMBL/GenBank/DDBJ whole genome shotgun (WGS) entry which is preliminary data.</text>
</comment>
<proteinExistence type="predicted"/>
<keyword evidence="3" id="KW-1185">Reference proteome</keyword>
<name>A0ABP6XIE6_9PSEU</name>
<protein>
    <submittedName>
        <fullName evidence="2">DUF58 domain-containing protein</fullName>
    </submittedName>
</protein>